<dbReference type="InterPro" id="IPR007627">
    <property type="entry name" value="RNA_pol_sigma70_r2"/>
</dbReference>
<evidence type="ECO:0000256" key="3">
    <source>
        <dbReference type="ARBA" id="ARBA00023082"/>
    </source>
</evidence>
<dbReference type="Pfam" id="PF08281">
    <property type="entry name" value="Sigma70_r4_2"/>
    <property type="match status" value="1"/>
</dbReference>
<evidence type="ECO:0000259" key="5">
    <source>
        <dbReference type="Pfam" id="PF04542"/>
    </source>
</evidence>
<name>A0ABT2BST8_9BURK</name>
<protein>
    <submittedName>
        <fullName evidence="7">Sigma-70 family RNA polymerase sigma factor</fullName>
    </submittedName>
</protein>
<reference evidence="7" key="1">
    <citation type="submission" date="2022-08" db="EMBL/GenBank/DDBJ databases">
        <title>Reclassification of Massilia species as members of the genera Telluria, Duganella, Pseudoduganella, Mokoshia gen. nov. and Zemynaea gen. nov. using orthogonal and non-orthogonal genome-based approaches.</title>
        <authorList>
            <person name="Bowman J.P."/>
        </authorList>
    </citation>
    <scope>NUCLEOTIDE SEQUENCE</scope>
    <source>
        <strain evidence="7">LMG 11547</strain>
    </source>
</reference>
<proteinExistence type="inferred from homology"/>
<evidence type="ECO:0000313" key="7">
    <source>
        <dbReference type="EMBL" id="MCS0628173.1"/>
    </source>
</evidence>
<dbReference type="PANTHER" id="PTHR43133">
    <property type="entry name" value="RNA POLYMERASE ECF-TYPE SIGMA FACTO"/>
    <property type="match status" value="1"/>
</dbReference>
<organism evidence="7 8">
    <name type="scientific">Telluria mixta</name>
    <dbReference type="NCBI Taxonomy" id="34071"/>
    <lineage>
        <taxon>Bacteria</taxon>
        <taxon>Pseudomonadati</taxon>
        <taxon>Pseudomonadota</taxon>
        <taxon>Betaproteobacteria</taxon>
        <taxon>Burkholderiales</taxon>
        <taxon>Oxalobacteraceae</taxon>
        <taxon>Telluria group</taxon>
        <taxon>Telluria</taxon>
    </lineage>
</organism>
<dbReference type="Gene3D" id="1.10.10.10">
    <property type="entry name" value="Winged helix-like DNA-binding domain superfamily/Winged helix DNA-binding domain"/>
    <property type="match status" value="1"/>
</dbReference>
<dbReference type="NCBIfam" id="TIGR02937">
    <property type="entry name" value="sigma70-ECF"/>
    <property type="match status" value="1"/>
</dbReference>
<dbReference type="Proteomes" id="UP001165263">
    <property type="component" value="Unassembled WGS sequence"/>
</dbReference>
<evidence type="ECO:0000313" key="8">
    <source>
        <dbReference type="Proteomes" id="UP001165263"/>
    </source>
</evidence>
<evidence type="ECO:0000256" key="1">
    <source>
        <dbReference type="ARBA" id="ARBA00010641"/>
    </source>
</evidence>
<gene>
    <name evidence="7" type="ORF">NX786_02290</name>
</gene>
<sequence length="190" mass="21425">MDDDVVEWVMSNFLPFEAELRKMLARVCSGPAEVDDVIQETYYKVLQLDSVDHVRGARGFLVRTAKNIVIDRMRRDAIVSIESVANLEEFEFPDTAPTPERVALARAELRWVFGLIANLPDRCKQVFMSRRIYGLSQTETAAALAISEGIVEKEVMRGMGLISEMIARVGVHDAPRAKARPPARKRHVND</sequence>
<feature type="domain" description="RNA polymerase sigma-70 region 2" evidence="5">
    <location>
        <begin position="19"/>
        <end position="76"/>
    </location>
</feature>
<keyword evidence="2" id="KW-0805">Transcription regulation</keyword>
<feature type="domain" description="RNA polymerase sigma factor 70 region 4 type 2" evidence="6">
    <location>
        <begin position="115"/>
        <end position="159"/>
    </location>
</feature>
<dbReference type="Gene3D" id="1.10.1740.10">
    <property type="match status" value="1"/>
</dbReference>
<dbReference type="InterPro" id="IPR014284">
    <property type="entry name" value="RNA_pol_sigma-70_dom"/>
</dbReference>
<dbReference type="InterPro" id="IPR036388">
    <property type="entry name" value="WH-like_DNA-bd_sf"/>
</dbReference>
<evidence type="ECO:0000259" key="6">
    <source>
        <dbReference type="Pfam" id="PF08281"/>
    </source>
</evidence>
<dbReference type="Pfam" id="PF04542">
    <property type="entry name" value="Sigma70_r2"/>
    <property type="match status" value="1"/>
</dbReference>
<accession>A0ABT2BST8</accession>
<dbReference type="InterPro" id="IPR013325">
    <property type="entry name" value="RNA_pol_sigma_r2"/>
</dbReference>
<dbReference type="InterPro" id="IPR013249">
    <property type="entry name" value="RNA_pol_sigma70_r4_t2"/>
</dbReference>
<dbReference type="PANTHER" id="PTHR43133:SF63">
    <property type="entry name" value="RNA POLYMERASE SIGMA FACTOR FECI-RELATED"/>
    <property type="match status" value="1"/>
</dbReference>
<dbReference type="SUPFAM" id="SSF88659">
    <property type="entry name" value="Sigma3 and sigma4 domains of RNA polymerase sigma factors"/>
    <property type="match status" value="1"/>
</dbReference>
<keyword evidence="8" id="KW-1185">Reference proteome</keyword>
<comment type="similarity">
    <text evidence="1">Belongs to the sigma-70 factor family. ECF subfamily.</text>
</comment>
<keyword evidence="4" id="KW-0804">Transcription</keyword>
<keyword evidence="3" id="KW-0731">Sigma factor</keyword>
<dbReference type="EMBL" id="JANUHC010000001">
    <property type="protein sequence ID" value="MCS0628173.1"/>
    <property type="molecule type" value="Genomic_DNA"/>
</dbReference>
<evidence type="ECO:0000256" key="2">
    <source>
        <dbReference type="ARBA" id="ARBA00023015"/>
    </source>
</evidence>
<dbReference type="InterPro" id="IPR039425">
    <property type="entry name" value="RNA_pol_sigma-70-like"/>
</dbReference>
<comment type="caution">
    <text evidence="7">The sequence shown here is derived from an EMBL/GenBank/DDBJ whole genome shotgun (WGS) entry which is preliminary data.</text>
</comment>
<evidence type="ECO:0000256" key="4">
    <source>
        <dbReference type="ARBA" id="ARBA00023163"/>
    </source>
</evidence>
<dbReference type="InterPro" id="IPR013324">
    <property type="entry name" value="RNA_pol_sigma_r3/r4-like"/>
</dbReference>
<dbReference type="SUPFAM" id="SSF88946">
    <property type="entry name" value="Sigma2 domain of RNA polymerase sigma factors"/>
    <property type="match status" value="1"/>
</dbReference>
<dbReference type="RefSeq" id="WP_259447423.1">
    <property type="nucleotide sequence ID" value="NZ_CP119520.1"/>
</dbReference>